<comment type="caution">
    <text evidence="5">The sequence shown here is derived from an EMBL/GenBank/DDBJ whole genome shotgun (WGS) entry which is preliminary data.</text>
</comment>
<dbReference type="InterPro" id="IPR029062">
    <property type="entry name" value="Class_I_gatase-like"/>
</dbReference>
<keyword evidence="2" id="KW-0378">Hydrolase</keyword>
<evidence type="ECO:0000256" key="2">
    <source>
        <dbReference type="ARBA" id="ARBA00022801"/>
    </source>
</evidence>
<dbReference type="RefSeq" id="WP_260439490.1">
    <property type="nucleotide sequence ID" value="NZ_VFPM01000001.1"/>
</dbReference>
<dbReference type="InterPro" id="IPR040449">
    <property type="entry name" value="Peptidase_S66_N"/>
</dbReference>
<proteinExistence type="inferred from homology"/>
<dbReference type="Pfam" id="PF17676">
    <property type="entry name" value="Peptidase_S66C"/>
    <property type="match status" value="1"/>
</dbReference>
<keyword evidence="5" id="KW-0645">Protease</keyword>
<dbReference type="GO" id="GO:0004180">
    <property type="term" value="F:carboxypeptidase activity"/>
    <property type="evidence" value="ECO:0007669"/>
    <property type="project" value="UniProtKB-KW"/>
</dbReference>
<evidence type="ECO:0000313" key="6">
    <source>
        <dbReference type="Proteomes" id="UP000316747"/>
    </source>
</evidence>
<dbReference type="PANTHER" id="PTHR30237">
    <property type="entry name" value="MURAMOYLTETRAPEPTIDE CARBOXYPEPTIDASE"/>
    <property type="match status" value="1"/>
</dbReference>
<dbReference type="InterPro" id="IPR027461">
    <property type="entry name" value="Carboxypeptidase_A_C_sf"/>
</dbReference>
<dbReference type="Gene3D" id="3.40.50.10740">
    <property type="entry name" value="Class I glutamine amidotransferase-like"/>
    <property type="match status" value="1"/>
</dbReference>
<protein>
    <submittedName>
        <fullName evidence="5">Muramoyltetrapeptide carboxypeptidase LdcA involved in peptidoglycan recycling</fullName>
    </submittedName>
</protein>
<dbReference type="CDD" id="cd07062">
    <property type="entry name" value="Peptidase_S66_mccF_like"/>
    <property type="match status" value="1"/>
</dbReference>
<evidence type="ECO:0000259" key="3">
    <source>
        <dbReference type="Pfam" id="PF02016"/>
    </source>
</evidence>
<evidence type="ECO:0000259" key="4">
    <source>
        <dbReference type="Pfam" id="PF17676"/>
    </source>
</evidence>
<feature type="domain" description="LD-carboxypeptidase N-terminal" evidence="3">
    <location>
        <begin position="22"/>
        <end position="145"/>
    </location>
</feature>
<organism evidence="5 6">
    <name type="scientific">Humibacillus xanthopallidus</name>
    <dbReference type="NCBI Taxonomy" id="412689"/>
    <lineage>
        <taxon>Bacteria</taxon>
        <taxon>Bacillati</taxon>
        <taxon>Actinomycetota</taxon>
        <taxon>Actinomycetes</taxon>
        <taxon>Micrococcales</taxon>
        <taxon>Intrasporangiaceae</taxon>
        <taxon>Humibacillus</taxon>
    </lineage>
</organism>
<dbReference type="AlphaFoldDB" id="A0A543HZZ0"/>
<dbReference type="InterPro" id="IPR027478">
    <property type="entry name" value="LdcA_N"/>
</dbReference>
<sequence>MTGTVAVMPIRYPAPLRPGDRIGVTSPSSGVADDLWPRLTYAVDFLRHKGFDVVVGELNHTSRHSPSHVSGPREARAAELMSMLLDPSIRAVVPPWGGETCIDLIDLLDWGAVAAAEPTWCVGFSDTSTWLTSLTVTTGIATIHGQNLMDTPYTLPDGIRHWVDVATTPPGGEIVQRSPGVFRTTGHDDYAAEPEVSDYRLDGRGGWVRLDPGHAGEPVTLAGRLVAGCVETVGFLAGGRFADLDAFADTHAPEGIVHVLDIAEWASTDICRALHAMRLRGWFDRSTGIVVSRTRAPGLPDFSQHDAVRDALGMLGVPILADVECGHVPPFLALVQGAETTVSFEEVDGVGLGTVTQRLT</sequence>
<dbReference type="PANTHER" id="PTHR30237:SF5">
    <property type="entry name" value="CARBOXYPEPTIDASE VC_A0337-RELATED"/>
    <property type="match status" value="1"/>
</dbReference>
<name>A0A543HZZ0_9MICO</name>
<dbReference type="SUPFAM" id="SSF52317">
    <property type="entry name" value="Class I glutamine amidotransferase-like"/>
    <property type="match status" value="1"/>
</dbReference>
<dbReference type="InterPro" id="IPR040921">
    <property type="entry name" value="Peptidase_S66C"/>
</dbReference>
<dbReference type="Pfam" id="PF02016">
    <property type="entry name" value="Peptidase_S66"/>
    <property type="match status" value="1"/>
</dbReference>
<gene>
    <name evidence="5" type="ORF">FBY41_0258</name>
</gene>
<keyword evidence="6" id="KW-1185">Reference proteome</keyword>
<dbReference type="InterPro" id="IPR003507">
    <property type="entry name" value="S66_fam"/>
</dbReference>
<keyword evidence="5" id="KW-0121">Carboxypeptidase</keyword>
<evidence type="ECO:0000313" key="5">
    <source>
        <dbReference type="EMBL" id="TQM63904.1"/>
    </source>
</evidence>
<feature type="domain" description="LD-carboxypeptidase C-terminal" evidence="4">
    <location>
        <begin position="223"/>
        <end position="342"/>
    </location>
</feature>
<comment type="similarity">
    <text evidence="1">Belongs to the peptidase S66 family.</text>
</comment>
<dbReference type="Proteomes" id="UP000316747">
    <property type="component" value="Unassembled WGS sequence"/>
</dbReference>
<reference evidence="5 6" key="1">
    <citation type="submission" date="2019-06" db="EMBL/GenBank/DDBJ databases">
        <title>Genome sequencing of plant associated microbes to promote plant fitness in Sorghum bicolor and Oryza sativa.</title>
        <authorList>
            <person name="Coleman-Derr D."/>
        </authorList>
    </citation>
    <scope>NUCLEOTIDE SEQUENCE [LARGE SCALE GENOMIC DNA]</scope>
    <source>
        <strain evidence="5 6">KV-663</strain>
    </source>
</reference>
<accession>A0A543HZZ0</accession>
<evidence type="ECO:0000256" key="1">
    <source>
        <dbReference type="ARBA" id="ARBA00010233"/>
    </source>
</evidence>
<dbReference type="EMBL" id="VFPM01000001">
    <property type="protein sequence ID" value="TQM63904.1"/>
    <property type="molecule type" value="Genomic_DNA"/>
</dbReference>
<dbReference type="Gene3D" id="3.50.30.60">
    <property type="entry name" value="LD-carboxypeptidase A C-terminal domain-like"/>
    <property type="match status" value="1"/>
</dbReference>
<dbReference type="SUPFAM" id="SSF141986">
    <property type="entry name" value="LD-carboxypeptidase A C-terminal domain-like"/>
    <property type="match status" value="1"/>
</dbReference>